<accession>A0A077YXH4</accession>
<dbReference type="STRING" id="36087.A0A077YXH4"/>
<gene>
    <name evidence="1" type="ORF">TTRE_0000074101</name>
</gene>
<protein>
    <submittedName>
        <fullName evidence="1">DAN domain containing protein</fullName>
    </submittedName>
</protein>
<keyword evidence="2" id="KW-1185">Reference proteome</keyword>
<dbReference type="InterPro" id="IPR029034">
    <property type="entry name" value="Cystine-knot_cytokine"/>
</dbReference>
<dbReference type="OrthoDB" id="5918837at2759"/>
<evidence type="ECO:0000313" key="1">
    <source>
        <dbReference type="EMBL" id="CDW52479.1"/>
    </source>
</evidence>
<reference evidence="1" key="2">
    <citation type="submission" date="2014-03" db="EMBL/GenBank/DDBJ databases">
        <title>The whipworm genome and dual-species transcriptomics of an intimate host-pathogen interaction.</title>
        <authorList>
            <person name="Foth B.J."/>
            <person name="Tsai I.J."/>
            <person name="Reid A.J."/>
            <person name="Bancroft A.J."/>
            <person name="Nichol S."/>
            <person name="Tracey A."/>
            <person name="Holroyd N."/>
            <person name="Cotton J.A."/>
            <person name="Stanley E.J."/>
            <person name="Zarowiecki M."/>
            <person name="Liu J.Z."/>
            <person name="Huckvale T."/>
            <person name="Cooper P.J."/>
            <person name="Grencis R.K."/>
            <person name="Berriman M."/>
        </authorList>
    </citation>
    <scope>NUCLEOTIDE SEQUENCE [LARGE SCALE GENOMIC DNA]</scope>
</reference>
<evidence type="ECO:0000313" key="2">
    <source>
        <dbReference type="Proteomes" id="UP000030665"/>
    </source>
</evidence>
<organism evidence="1 2">
    <name type="scientific">Trichuris trichiura</name>
    <name type="common">Whipworm</name>
    <name type="synonym">Trichocephalus trichiurus</name>
    <dbReference type="NCBI Taxonomy" id="36087"/>
    <lineage>
        <taxon>Eukaryota</taxon>
        <taxon>Metazoa</taxon>
        <taxon>Ecdysozoa</taxon>
        <taxon>Nematoda</taxon>
        <taxon>Enoplea</taxon>
        <taxon>Dorylaimia</taxon>
        <taxon>Trichinellida</taxon>
        <taxon>Trichuridae</taxon>
        <taxon>Trichuris</taxon>
    </lineage>
</organism>
<sequence>MEKNRLLKRCRVSSNCCAYIFLCSEFTVSTVVINNNAKFDVFLGYTKTIWNPGCSPVHVSVNGCRGYCLSWTIPASQPRKVSSFALCCRMVEQETVSTPDILFAYDLV</sequence>
<proteinExistence type="predicted"/>
<name>A0A077YXH4_TRITR</name>
<dbReference type="GO" id="GO:0005576">
    <property type="term" value="C:extracellular region"/>
    <property type="evidence" value="ECO:0007669"/>
    <property type="project" value="UniProtKB-SubCell"/>
</dbReference>
<dbReference type="Proteomes" id="UP000030665">
    <property type="component" value="Unassembled WGS sequence"/>
</dbReference>
<dbReference type="AlphaFoldDB" id="A0A077YXH4"/>
<dbReference type="EMBL" id="HG805824">
    <property type="protein sequence ID" value="CDW52479.1"/>
    <property type="molecule type" value="Genomic_DNA"/>
</dbReference>
<reference evidence="1" key="1">
    <citation type="submission" date="2014-01" db="EMBL/GenBank/DDBJ databases">
        <authorList>
            <person name="Aslett M."/>
        </authorList>
    </citation>
    <scope>NUCLEOTIDE SEQUENCE</scope>
</reference>
<dbReference type="Gene3D" id="2.10.90.10">
    <property type="entry name" value="Cystine-knot cytokines"/>
    <property type="match status" value="1"/>
</dbReference>